<dbReference type="InterPro" id="IPR029037">
    <property type="entry name" value="DUF1407/YfgJ-like_sf"/>
</dbReference>
<dbReference type="SUPFAM" id="SSF161187">
    <property type="entry name" value="YfgJ-like"/>
    <property type="match status" value="1"/>
</dbReference>
<dbReference type="Pfam" id="PF07191">
    <property type="entry name" value="Zn_ribbon_6"/>
    <property type="match status" value="1"/>
</dbReference>
<dbReference type="RefSeq" id="WP_049640632.1">
    <property type="nucleotide sequence ID" value="NZ_CP113159.1"/>
</dbReference>
<dbReference type="InterPro" id="IPR010807">
    <property type="entry name" value="YfgJ-like"/>
</dbReference>
<accession>A0ABY8GI11</accession>
<name>A0ABY8GI11_EDWIC</name>
<gene>
    <name evidence="1" type="ORF">MAY91_03215</name>
</gene>
<evidence type="ECO:0000313" key="1">
    <source>
        <dbReference type="EMBL" id="WFN97135.1"/>
    </source>
</evidence>
<dbReference type="Gene3D" id="2.10.290.10">
    <property type="entry name" value="YfgJ-like"/>
    <property type="match status" value="1"/>
</dbReference>
<proteinExistence type="predicted"/>
<evidence type="ECO:0000313" key="2">
    <source>
        <dbReference type="Proteomes" id="UP001222680"/>
    </source>
</evidence>
<dbReference type="Proteomes" id="UP001222680">
    <property type="component" value="Chromosome"/>
</dbReference>
<dbReference type="EMBL" id="CP092014">
    <property type="protein sequence ID" value="WFN97135.1"/>
    <property type="molecule type" value="Genomic_DNA"/>
</dbReference>
<protein>
    <submittedName>
        <fullName evidence="1">Zinc ribbon domain-containing protein</fullName>
    </submittedName>
</protein>
<keyword evidence="2" id="KW-1185">Reference proteome</keyword>
<reference evidence="1 2" key="1">
    <citation type="submission" date="2022-02" db="EMBL/GenBank/DDBJ databases">
        <title>Phenotypic, genotypic and serological characterization of Edwardsiella ictaluri from catfish and ornamental fish species.</title>
        <authorList>
            <person name="Rose D."/>
            <person name="Tekedar H.C."/>
            <person name="Waldbieser G.C."/>
            <person name="Aarattuthodi S."/>
            <person name="Griffin M.J."/>
        </authorList>
    </citation>
    <scope>NUCLEOTIDE SEQUENCE [LARGE SCALE GENOMIC DNA]</scope>
    <source>
        <strain evidence="1 2">13 TAL-140 K3</strain>
    </source>
</reference>
<sequence length="76" mass="8848">MQASCPQCQHELQWQQDGRFFCPSCRQAYRREARCPHPQCQQPLQELKACGAADYFCPHGHGLISKKQLHIRYISC</sequence>
<organism evidence="1 2">
    <name type="scientific">Edwardsiella ictaluri</name>
    <dbReference type="NCBI Taxonomy" id="67780"/>
    <lineage>
        <taxon>Bacteria</taxon>
        <taxon>Pseudomonadati</taxon>
        <taxon>Pseudomonadota</taxon>
        <taxon>Gammaproteobacteria</taxon>
        <taxon>Enterobacterales</taxon>
        <taxon>Hafniaceae</taxon>
        <taxon>Edwardsiella</taxon>
    </lineage>
</organism>